<dbReference type="GO" id="GO:0005524">
    <property type="term" value="F:ATP binding"/>
    <property type="evidence" value="ECO:0007669"/>
    <property type="project" value="UniProtKB-KW"/>
</dbReference>
<sequence length="57" mass="6860">MILPLYTQHYILLNKNLLYTGLTRARKLVILSGRRKPWRWRSRRCRKTSGTLCSIKE</sequence>
<proteinExistence type="predicted"/>
<organism evidence="2 3">
    <name type="scientific">Laspinema olomoucense D3b</name>
    <dbReference type="NCBI Taxonomy" id="2953688"/>
    <lineage>
        <taxon>Bacteria</taxon>
        <taxon>Bacillati</taxon>
        <taxon>Cyanobacteriota</taxon>
        <taxon>Cyanophyceae</taxon>
        <taxon>Oscillatoriophycideae</taxon>
        <taxon>Oscillatoriales</taxon>
        <taxon>Laspinemataceae</taxon>
        <taxon>Laspinema</taxon>
        <taxon>Laspinema olomoucense</taxon>
    </lineage>
</organism>
<evidence type="ECO:0000313" key="2">
    <source>
        <dbReference type="EMBL" id="MCT7980450.1"/>
    </source>
</evidence>
<gene>
    <name evidence="2" type="ORF">NG792_22260</name>
</gene>
<feature type="domain" description="UvrD-like helicase C-terminal" evidence="1">
    <location>
        <begin position="4"/>
        <end position="31"/>
    </location>
</feature>
<dbReference type="Pfam" id="PF13538">
    <property type="entry name" value="UvrD_C_2"/>
    <property type="match status" value="1"/>
</dbReference>
<evidence type="ECO:0000259" key="1">
    <source>
        <dbReference type="Pfam" id="PF13538"/>
    </source>
</evidence>
<dbReference type="EMBL" id="JAMXFA010000037">
    <property type="protein sequence ID" value="MCT7980450.1"/>
    <property type="molecule type" value="Genomic_DNA"/>
</dbReference>
<keyword evidence="3" id="KW-1185">Reference proteome</keyword>
<dbReference type="Gene3D" id="3.40.50.300">
    <property type="entry name" value="P-loop containing nucleotide triphosphate hydrolases"/>
    <property type="match status" value="1"/>
</dbReference>
<dbReference type="InterPro" id="IPR027417">
    <property type="entry name" value="P-loop_NTPase"/>
</dbReference>
<reference evidence="2 3" key="1">
    <citation type="journal article" date="2022" name="Front. Microbiol.">
        <title>High genomic differentiation and limited gene flow indicate recent cryptic speciation within the genus Laspinema (cyanobacteria).</title>
        <authorList>
            <person name="Stanojkovic A."/>
            <person name="Skoupy S."/>
            <person name="Skaloud P."/>
            <person name="Dvorak P."/>
        </authorList>
    </citation>
    <scope>NUCLEOTIDE SEQUENCE [LARGE SCALE GENOMIC DNA]</scope>
    <source>
        <strain evidence="2 3">D3b</strain>
    </source>
</reference>
<comment type="caution">
    <text evidence="2">The sequence shown here is derived from an EMBL/GenBank/DDBJ whole genome shotgun (WGS) entry which is preliminary data.</text>
</comment>
<keyword evidence="2" id="KW-0067">ATP-binding</keyword>
<protein>
    <submittedName>
        <fullName evidence="2">ATP-binding domain-containing protein</fullName>
    </submittedName>
</protein>
<dbReference type="Proteomes" id="UP001525961">
    <property type="component" value="Unassembled WGS sequence"/>
</dbReference>
<name>A0ABT2NGJ5_9CYAN</name>
<dbReference type="SUPFAM" id="SSF52540">
    <property type="entry name" value="P-loop containing nucleoside triphosphate hydrolases"/>
    <property type="match status" value="1"/>
</dbReference>
<evidence type="ECO:0000313" key="3">
    <source>
        <dbReference type="Proteomes" id="UP001525961"/>
    </source>
</evidence>
<accession>A0ABT2NGJ5</accession>
<dbReference type="InterPro" id="IPR027785">
    <property type="entry name" value="UvrD-like_helicase_C"/>
</dbReference>
<keyword evidence="2" id="KW-0547">Nucleotide-binding</keyword>